<protein>
    <submittedName>
        <fullName evidence="1">Uncharacterized protein</fullName>
    </submittedName>
</protein>
<proteinExistence type="predicted"/>
<accession>Q1KUV9</accession>
<sequence length="104" mass="11978">MVSTGLTTSTSQCFRFSYQPDMIPGELTSKHVTISAMQYRNELTLDQRYKMGQRQTANPASLKSNSPWEMQNICLLLQENAYAYKLPAKERKFEAVKHITSHYP</sequence>
<organism evidence="1">
    <name type="scientific">Tarenaya spinosa</name>
    <dbReference type="NCBI Taxonomy" id="228870"/>
    <lineage>
        <taxon>Eukaryota</taxon>
        <taxon>Viridiplantae</taxon>
        <taxon>Streptophyta</taxon>
        <taxon>Embryophyta</taxon>
        <taxon>Tracheophyta</taxon>
        <taxon>Spermatophyta</taxon>
        <taxon>Magnoliopsida</taxon>
        <taxon>eudicotyledons</taxon>
        <taxon>Gunneridae</taxon>
        <taxon>Pentapetalae</taxon>
        <taxon>rosids</taxon>
        <taxon>malvids</taxon>
        <taxon>Brassicales</taxon>
        <taxon>Cleomaceae</taxon>
        <taxon>New World clade</taxon>
        <taxon>Tarenaya</taxon>
    </lineage>
</organism>
<name>Q1KUV9_9ROSI</name>
<reference evidence="1" key="1">
    <citation type="journal article" date="2006" name="Plant Cell">
        <title>Independent ancient polyploidy events in the sister families Brassicaceae and Cleomaceae.</title>
        <authorList>
            <person name="Schranz M.E."/>
            <person name="Mitchell-Olds T."/>
        </authorList>
    </citation>
    <scope>NUCLEOTIDE SEQUENCE</scope>
</reference>
<evidence type="ECO:0000313" key="1">
    <source>
        <dbReference type="EMBL" id="ABD96877.1"/>
    </source>
</evidence>
<dbReference type="AlphaFoldDB" id="Q1KUV9"/>
<dbReference type="EMBL" id="DQ415920">
    <property type="protein sequence ID" value="ABD96877.1"/>
    <property type="molecule type" value="Genomic_DNA"/>
</dbReference>